<protein>
    <recommendedName>
        <fullName evidence="6">Ribosome-recycling factor</fullName>
        <shortName evidence="6">RRF</shortName>
    </recommendedName>
    <alternativeName>
        <fullName evidence="6">Ribosome-releasing factor</fullName>
    </alternativeName>
</protein>
<comment type="subcellular location">
    <subcellularLocation>
        <location evidence="1 6">Cytoplasm</location>
    </subcellularLocation>
</comment>
<dbReference type="Pfam" id="PF01765">
    <property type="entry name" value="RRF"/>
    <property type="match status" value="1"/>
</dbReference>
<evidence type="ECO:0000256" key="5">
    <source>
        <dbReference type="ARBA" id="ARBA00025050"/>
    </source>
</evidence>
<dbReference type="FunFam" id="3.30.1360.40:FF:000001">
    <property type="entry name" value="Ribosome-recycling factor"/>
    <property type="match status" value="1"/>
</dbReference>
<gene>
    <name evidence="6" type="primary">frr</name>
    <name evidence="8" type="ORF">DKG75_04575</name>
</gene>
<keyword evidence="3 6" id="KW-0963">Cytoplasm</keyword>
<keyword evidence="4 6" id="KW-0648">Protein biosynthesis</keyword>
<comment type="similarity">
    <text evidence="2 6">Belongs to the RRF family.</text>
</comment>
<dbReference type="PANTHER" id="PTHR20982">
    <property type="entry name" value="RIBOSOME RECYCLING FACTOR"/>
    <property type="match status" value="1"/>
</dbReference>
<dbReference type="AlphaFoldDB" id="A0A317E9P8"/>
<dbReference type="HAMAP" id="MF_00040">
    <property type="entry name" value="RRF"/>
    <property type="match status" value="1"/>
</dbReference>
<evidence type="ECO:0000313" key="8">
    <source>
        <dbReference type="EMBL" id="PWR23838.1"/>
    </source>
</evidence>
<evidence type="ECO:0000256" key="4">
    <source>
        <dbReference type="ARBA" id="ARBA00022917"/>
    </source>
</evidence>
<comment type="caution">
    <text evidence="8">The sequence shown here is derived from an EMBL/GenBank/DDBJ whole genome shotgun (WGS) entry which is preliminary data.</text>
</comment>
<keyword evidence="9" id="KW-1185">Reference proteome</keyword>
<dbReference type="InterPro" id="IPR023584">
    <property type="entry name" value="Ribosome_recyc_fac_dom"/>
</dbReference>
<dbReference type="EMBL" id="QGLF01000001">
    <property type="protein sequence ID" value="PWR23838.1"/>
    <property type="molecule type" value="Genomic_DNA"/>
</dbReference>
<dbReference type="Gene3D" id="1.10.132.20">
    <property type="entry name" value="Ribosome-recycling factor"/>
    <property type="match status" value="1"/>
</dbReference>
<dbReference type="InterPro" id="IPR036191">
    <property type="entry name" value="RRF_sf"/>
</dbReference>
<comment type="function">
    <text evidence="5 6">Responsible for the release of ribosomes from messenger RNA at the termination of protein biosynthesis. May increase the efficiency of translation by recycling ribosomes from one round of translation to another.</text>
</comment>
<organism evidence="8 9">
    <name type="scientific">Zavarzinia compransoris</name>
    <dbReference type="NCBI Taxonomy" id="1264899"/>
    <lineage>
        <taxon>Bacteria</taxon>
        <taxon>Pseudomonadati</taxon>
        <taxon>Pseudomonadota</taxon>
        <taxon>Alphaproteobacteria</taxon>
        <taxon>Rhodospirillales</taxon>
        <taxon>Zavarziniaceae</taxon>
        <taxon>Zavarzinia</taxon>
    </lineage>
</organism>
<dbReference type="CDD" id="cd00520">
    <property type="entry name" value="RRF"/>
    <property type="match status" value="1"/>
</dbReference>
<reference evidence="9" key="1">
    <citation type="submission" date="2018-05" db="EMBL/GenBank/DDBJ databases">
        <title>Zavarzinia sp. HR-AS.</title>
        <authorList>
            <person name="Lee Y."/>
            <person name="Jeon C.O."/>
        </authorList>
    </citation>
    <scope>NUCLEOTIDE SEQUENCE [LARGE SCALE GENOMIC DNA]</scope>
    <source>
        <strain evidence="9">DSM 1231</strain>
    </source>
</reference>
<evidence type="ECO:0000256" key="1">
    <source>
        <dbReference type="ARBA" id="ARBA00004496"/>
    </source>
</evidence>
<dbReference type="GO" id="GO:0043023">
    <property type="term" value="F:ribosomal large subunit binding"/>
    <property type="evidence" value="ECO:0007669"/>
    <property type="project" value="TreeGrafter"/>
</dbReference>
<dbReference type="SUPFAM" id="SSF55194">
    <property type="entry name" value="Ribosome recycling factor, RRF"/>
    <property type="match status" value="1"/>
</dbReference>
<dbReference type="PANTHER" id="PTHR20982:SF3">
    <property type="entry name" value="MITOCHONDRIAL RIBOSOME RECYCLING FACTOR PSEUDO 1"/>
    <property type="match status" value="1"/>
</dbReference>
<dbReference type="OrthoDB" id="9804006at2"/>
<evidence type="ECO:0000259" key="7">
    <source>
        <dbReference type="Pfam" id="PF01765"/>
    </source>
</evidence>
<evidence type="ECO:0000313" key="9">
    <source>
        <dbReference type="Proteomes" id="UP000246077"/>
    </source>
</evidence>
<name>A0A317E9P8_9PROT</name>
<dbReference type="Gene3D" id="3.30.1360.40">
    <property type="match status" value="1"/>
</dbReference>
<dbReference type="GO" id="GO:0002184">
    <property type="term" value="P:cytoplasmic translational termination"/>
    <property type="evidence" value="ECO:0007669"/>
    <property type="project" value="TreeGrafter"/>
</dbReference>
<proteinExistence type="inferred from homology"/>
<dbReference type="InterPro" id="IPR002661">
    <property type="entry name" value="Ribosome_recyc_fac"/>
</dbReference>
<dbReference type="NCBIfam" id="TIGR00496">
    <property type="entry name" value="frr"/>
    <property type="match status" value="1"/>
</dbReference>
<accession>A0A317E9P8</accession>
<evidence type="ECO:0000256" key="6">
    <source>
        <dbReference type="HAMAP-Rule" id="MF_00040"/>
    </source>
</evidence>
<sequence length="186" mass="20624">MSDEPDLDAIERRMNGAVENLKHEFAGLRTGRASPNLLDPITVEVYGAQMAINQVASISVPESRMLSVSVWDRGSVSAVEKAIRNSGLGVNPVVDGTLIRIPIPELNQERRQEMVKLASKYTEQARVAVRNVRRDGMDQLKKLEKDSKISEDDHKIYADEVQDMTDKAIAVIDAALASKEKEILQV</sequence>
<evidence type="ECO:0000256" key="2">
    <source>
        <dbReference type="ARBA" id="ARBA00005912"/>
    </source>
</evidence>
<dbReference type="FunFam" id="1.10.132.20:FF:000001">
    <property type="entry name" value="Ribosome-recycling factor"/>
    <property type="match status" value="1"/>
</dbReference>
<dbReference type="GO" id="GO:0005829">
    <property type="term" value="C:cytosol"/>
    <property type="evidence" value="ECO:0007669"/>
    <property type="project" value="GOC"/>
</dbReference>
<dbReference type="Proteomes" id="UP000246077">
    <property type="component" value="Unassembled WGS sequence"/>
</dbReference>
<evidence type="ECO:0000256" key="3">
    <source>
        <dbReference type="ARBA" id="ARBA00022490"/>
    </source>
</evidence>
<feature type="domain" description="Ribosome recycling factor" evidence="7">
    <location>
        <begin position="21"/>
        <end position="184"/>
    </location>
</feature>